<dbReference type="Pfam" id="PF13472">
    <property type="entry name" value="Lipase_GDSL_2"/>
    <property type="match status" value="1"/>
</dbReference>
<dbReference type="InterPro" id="IPR051532">
    <property type="entry name" value="Ester_Hydrolysis_Enzymes"/>
</dbReference>
<dbReference type="Proteomes" id="UP000599523">
    <property type="component" value="Unassembled WGS sequence"/>
</dbReference>
<dbReference type="SUPFAM" id="SSF52266">
    <property type="entry name" value="SGNH hydrolase"/>
    <property type="match status" value="1"/>
</dbReference>
<proteinExistence type="predicted"/>
<feature type="domain" description="SGNH hydrolase-type esterase" evidence="1">
    <location>
        <begin position="49"/>
        <end position="206"/>
    </location>
</feature>
<reference evidence="2" key="1">
    <citation type="submission" date="2019-12" db="EMBL/GenBank/DDBJ databases">
        <title>Comparative genomics gives insights into the taxonomy of the Azoarcus-Aromatoleum group and reveals separate origins of nif in the plant-associated Azoarcus and non-plant-associated Aromatoleum sub-groups.</title>
        <authorList>
            <person name="Lafos M."/>
            <person name="Maluk M."/>
            <person name="Batista M."/>
            <person name="Junghare M."/>
            <person name="Carmona M."/>
            <person name="Faoro H."/>
            <person name="Cruz L.M."/>
            <person name="Battistoni F."/>
            <person name="De Souza E."/>
            <person name="Pedrosa F."/>
            <person name="Chen W.-M."/>
            <person name="Poole P.S."/>
            <person name="Dixon R.A."/>
            <person name="James E.K."/>
        </authorList>
    </citation>
    <scope>NUCLEOTIDE SEQUENCE</scope>
    <source>
        <strain evidence="2">NSC3</strain>
    </source>
</reference>
<dbReference type="InterPro" id="IPR036514">
    <property type="entry name" value="SGNH_hydro_sf"/>
</dbReference>
<gene>
    <name evidence="2" type="ORF">GPA21_01635</name>
</gene>
<dbReference type="EMBL" id="WTVM01000005">
    <property type="protein sequence ID" value="NMG01678.1"/>
    <property type="molecule type" value="Genomic_DNA"/>
</dbReference>
<dbReference type="GO" id="GO:0004622">
    <property type="term" value="F:phosphatidylcholine lysophospholipase activity"/>
    <property type="evidence" value="ECO:0007669"/>
    <property type="project" value="TreeGrafter"/>
</dbReference>
<evidence type="ECO:0000259" key="1">
    <source>
        <dbReference type="Pfam" id="PF13472"/>
    </source>
</evidence>
<comment type="caution">
    <text evidence="2">The sequence shown here is derived from an EMBL/GenBank/DDBJ whole genome shotgun (WGS) entry which is preliminary data.</text>
</comment>
<dbReference type="Gene3D" id="3.40.50.1110">
    <property type="entry name" value="SGNH hydrolase"/>
    <property type="match status" value="1"/>
</dbReference>
<sequence length="223" mass="23786">MARSRLRSAAVMSGLVRFLAALLVFSVVACSRDQPVVFAPLPPGAVVLVVGDSLVAGTGASQAQAWPVGLARRTRWEIVNAGVPGDTTAGALERLPDLIADHRPDALIIAIGGNDFLRNVPTDVTRANLEVLIRESRATSRHVALVAIPALSLGRAAVGRLSDHEMYAALAREHELALVPSAVSDVLSREEWRSDRIHANAEGYARIAEKVAESLAAQGWVRR</sequence>
<evidence type="ECO:0000313" key="3">
    <source>
        <dbReference type="Proteomes" id="UP000599523"/>
    </source>
</evidence>
<dbReference type="InterPro" id="IPR013830">
    <property type="entry name" value="SGNH_hydro"/>
</dbReference>
<keyword evidence="3" id="KW-1185">Reference proteome</keyword>
<name>A0A972F5P7_9RHOO</name>
<evidence type="ECO:0000313" key="2">
    <source>
        <dbReference type="EMBL" id="NMG01678.1"/>
    </source>
</evidence>
<organism evidence="2 3">
    <name type="scientific">Azoarcus taiwanensis</name>
    <dbReference type="NCBI Taxonomy" id="666964"/>
    <lineage>
        <taxon>Bacteria</taxon>
        <taxon>Pseudomonadati</taxon>
        <taxon>Pseudomonadota</taxon>
        <taxon>Betaproteobacteria</taxon>
        <taxon>Rhodocyclales</taxon>
        <taxon>Zoogloeaceae</taxon>
        <taxon>Azoarcus</taxon>
    </lineage>
</organism>
<dbReference type="PROSITE" id="PS51257">
    <property type="entry name" value="PROKAR_LIPOPROTEIN"/>
    <property type="match status" value="1"/>
</dbReference>
<accession>A0A972F5P7</accession>
<dbReference type="PANTHER" id="PTHR30383:SF24">
    <property type="entry name" value="THIOESTERASE 1_PROTEASE 1_LYSOPHOSPHOLIPASE L1"/>
    <property type="match status" value="1"/>
</dbReference>
<dbReference type="AlphaFoldDB" id="A0A972F5P7"/>
<protein>
    <submittedName>
        <fullName evidence="2">Arylesterase</fullName>
    </submittedName>
</protein>
<dbReference type="PANTHER" id="PTHR30383">
    <property type="entry name" value="THIOESTERASE 1/PROTEASE 1/LYSOPHOSPHOLIPASE L1"/>
    <property type="match status" value="1"/>
</dbReference>